<dbReference type="EMBL" id="BMAV01000373">
    <property type="protein sequence ID" value="GFY37595.1"/>
    <property type="molecule type" value="Genomic_DNA"/>
</dbReference>
<dbReference type="Proteomes" id="UP000886998">
    <property type="component" value="Unassembled WGS sequence"/>
</dbReference>
<evidence type="ECO:0000259" key="3">
    <source>
        <dbReference type="PROSITE" id="PS50994"/>
    </source>
</evidence>
<dbReference type="EC" id="2.7.7.49" evidence="1"/>
<accession>A0A8X6WMA9</accession>
<dbReference type="FunFam" id="3.30.70.270:FF:000020">
    <property type="entry name" value="Transposon Tf2-6 polyprotein-like Protein"/>
    <property type="match status" value="1"/>
</dbReference>
<organism evidence="4 5">
    <name type="scientific">Trichonephila inaurata madagascariensis</name>
    <dbReference type="NCBI Taxonomy" id="2747483"/>
    <lineage>
        <taxon>Eukaryota</taxon>
        <taxon>Metazoa</taxon>
        <taxon>Ecdysozoa</taxon>
        <taxon>Arthropoda</taxon>
        <taxon>Chelicerata</taxon>
        <taxon>Arachnida</taxon>
        <taxon>Araneae</taxon>
        <taxon>Araneomorphae</taxon>
        <taxon>Entelegynae</taxon>
        <taxon>Araneoidea</taxon>
        <taxon>Nephilidae</taxon>
        <taxon>Trichonephila</taxon>
        <taxon>Trichonephila inaurata</taxon>
    </lineage>
</organism>
<dbReference type="InterPro" id="IPR036397">
    <property type="entry name" value="RNaseH_sf"/>
</dbReference>
<comment type="caution">
    <text evidence="4">The sequence shown here is derived from an EMBL/GenBank/DDBJ whole genome shotgun (WGS) entry which is preliminary data.</text>
</comment>
<dbReference type="InterPro" id="IPR043502">
    <property type="entry name" value="DNA/RNA_pol_sf"/>
</dbReference>
<gene>
    <name evidence="4" type="primary">TY3B-I_1283</name>
    <name evidence="4" type="ORF">TNIN_342501</name>
</gene>
<dbReference type="InterPro" id="IPR050951">
    <property type="entry name" value="Retrovirus_Pol_polyprotein"/>
</dbReference>
<evidence type="ECO:0000256" key="1">
    <source>
        <dbReference type="ARBA" id="ARBA00012493"/>
    </source>
</evidence>
<dbReference type="Gene3D" id="3.30.70.270">
    <property type="match status" value="1"/>
</dbReference>
<dbReference type="InterPro" id="IPR012337">
    <property type="entry name" value="RNaseH-like_sf"/>
</dbReference>
<evidence type="ECO:0000313" key="4">
    <source>
        <dbReference type="EMBL" id="GFY37595.1"/>
    </source>
</evidence>
<dbReference type="InterPro" id="IPR043128">
    <property type="entry name" value="Rev_trsase/Diguanyl_cyclase"/>
</dbReference>
<dbReference type="GO" id="GO:0042575">
    <property type="term" value="C:DNA polymerase complex"/>
    <property type="evidence" value="ECO:0007669"/>
    <property type="project" value="UniProtKB-ARBA"/>
</dbReference>
<proteinExistence type="predicted"/>
<sequence>MFGCSEVPFVGYLVDKDGILPLPEKVELIAIYKQPTTVRDLRKFLGILNFYRKFLPKAAHIQAPLHEFLKNSKRNDKREVEWNAEAINAFNQCKNQLANVTLLAHPSQDADLALMTDASDFGLGASLNEITSHDYEEFAQMQRGDDELKALLSATNQTLQLKQLRMPETTTEIYCDISTSTLRPYVPHTLPRNVFLAVHNLSHPGIRATAKLISKRELCACLGISKIRTTPYHPASNGLVQRTHRSLKTALMAHATPRWTQVLPFVLLGLRSVINATAAEMVYGTTIRLPSDFFQKKGTNNVSETFSMYSRIFTRHDAIRKPLQPPYDGPFIVVKHSEKLITLQRQGKEICVSIDRVKPAFISPDTIESNQPSVIPKTQEVPATQTTRSGRRVHFPQRYVST</sequence>
<evidence type="ECO:0000313" key="5">
    <source>
        <dbReference type="Proteomes" id="UP000886998"/>
    </source>
</evidence>
<evidence type="ECO:0000256" key="2">
    <source>
        <dbReference type="ARBA" id="ARBA00023268"/>
    </source>
</evidence>
<dbReference type="GO" id="GO:0003676">
    <property type="term" value="F:nucleic acid binding"/>
    <property type="evidence" value="ECO:0007669"/>
    <property type="project" value="InterPro"/>
</dbReference>
<dbReference type="InterPro" id="IPR001584">
    <property type="entry name" value="Integrase_cat-core"/>
</dbReference>
<dbReference type="AlphaFoldDB" id="A0A8X6WMA9"/>
<dbReference type="PANTHER" id="PTHR37984:SF5">
    <property type="entry name" value="PROTEIN NYNRIN-LIKE"/>
    <property type="match status" value="1"/>
</dbReference>
<feature type="domain" description="Integrase catalytic" evidence="3">
    <location>
        <begin position="123"/>
        <end position="298"/>
    </location>
</feature>
<name>A0A8X6WMA9_9ARAC</name>
<dbReference type="OrthoDB" id="7695055at2759"/>
<dbReference type="SUPFAM" id="SSF53098">
    <property type="entry name" value="Ribonuclease H-like"/>
    <property type="match status" value="1"/>
</dbReference>
<reference evidence="4" key="1">
    <citation type="submission" date="2020-08" db="EMBL/GenBank/DDBJ databases">
        <title>Multicomponent nature underlies the extraordinary mechanical properties of spider dragline silk.</title>
        <authorList>
            <person name="Kono N."/>
            <person name="Nakamura H."/>
            <person name="Mori M."/>
            <person name="Yoshida Y."/>
            <person name="Ohtoshi R."/>
            <person name="Malay A.D."/>
            <person name="Moran D.A.P."/>
            <person name="Tomita M."/>
            <person name="Numata K."/>
            <person name="Arakawa K."/>
        </authorList>
    </citation>
    <scope>NUCLEOTIDE SEQUENCE</scope>
</reference>
<dbReference type="InterPro" id="IPR041577">
    <property type="entry name" value="RT_RNaseH_2"/>
</dbReference>
<keyword evidence="2" id="KW-0511">Multifunctional enzyme</keyword>
<dbReference type="Gene3D" id="3.30.420.10">
    <property type="entry name" value="Ribonuclease H-like superfamily/Ribonuclease H"/>
    <property type="match status" value="1"/>
</dbReference>
<dbReference type="Pfam" id="PF17919">
    <property type="entry name" value="RT_RNaseH_2"/>
    <property type="match status" value="1"/>
</dbReference>
<dbReference type="PROSITE" id="PS50994">
    <property type="entry name" value="INTEGRASE"/>
    <property type="match status" value="1"/>
</dbReference>
<protein>
    <recommendedName>
        <fullName evidence="1">RNA-directed DNA polymerase</fullName>
        <ecNumber evidence="1">2.7.7.49</ecNumber>
    </recommendedName>
</protein>
<dbReference type="PANTHER" id="PTHR37984">
    <property type="entry name" value="PROTEIN CBG26694"/>
    <property type="match status" value="1"/>
</dbReference>
<keyword evidence="5" id="KW-1185">Reference proteome</keyword>
<dbReference type="GO" id="GO:0003964">
    <property type="term" value="F:RNA-directed DNA polymerase activity"/>
    <property type="evidence" value="ECO:0007669"/>
    <property type="project" value="UniProtKB-EC"/>
</dbReference>
<dbReference type="GO" id="GO:0015074">
    <property type="term" value="P:DNA integration"/>
    <property type="evidence" value="ECO:0007669"/>
    <property type="project" value="InterPro"/>
</dbReference>
<dbReference type="SUPFAM" id="SSF56672">
    <property type="entry name" value="DNA/RNA polymerases"/>
    <property type="match status" value="1"/>
</dbReference>